<keyword evidence="3 6" id="KW-0808">Transferase</keyword>
<dbReference type="PANTHER" id="PTHR42790:SF19">
    <property type="entry name" value="KYNURENINE_ALPHA-AMINOADIPATE AMINOTRANSFERASE, MITOCHONDRIAL"/>
    <property type="match status" value="1"/>
</dbReference>
<dbReference type="SUPFAM" id="SSF53383">
    <property type="entry name" value="PLP-dependent transferases"/>
    <property type="match status" value="1"/>
</dbReference>
<evidence type="ECO:0000256" key="4">
    <source>
        <dbReference type="ARBA" id="ARBA00022898"/>
    </source>
</evidence>
<evidence type="ECO:0000313" key="6">
    <source>
        <dbReference type="EMBL" id="MBP2401358.1"/>
    </source>
</evidence>
<comment type="caution">
    <text evidence="6">The sequence shown here is derived from an EMBL/GenBank/DDBJ whole genome shotgun (WGS) entry which is preliminary data.</text>
</comment>
<reference evidence="6 7" key="1">
    <citation type="submission" date="2021-03" db="EMBL/GenBank/DDBJ databases">
        <title>Sequencing the genomes of 1000 actinobacteria strains.</title>
        <authorList>
            <person name="Klenk H.-P."/>
        </authorList>
    </citation>
    <scope>NUCLEOTIDE SEQUENCE [LARGE SCALE GENOMIC DNA]</scope>
    <source>
        <strain evidence="6 7">DSM 41480</strain>
    </source>
</reference>
<dbReference type="Gene3D" id="3.40.640.10">
    <property type="entry name" value="Type I PLP-dependent aspartate aminotransferase-like (Major domain)"/>
    <property type="match status" value="1"/>
</dbReference>
<protein>
    <submittedName>
        <fullName evidence="6">(S)-3,5-dihydroxyphenylglycine transaminase</fullName>
        <ecNumber evidence="6">2.6.1.103</ecNumber>
    </submittedName>
</protein>
<evidence type="ECO:0000259" key="5">
    <source>
        <dbReference type="Pfam" id="PF00155"/>
    </source>
</evidence>
<dbReference type="GO" id="GO:0008483">
    <property type="term" value="F:transaminase activity"/>
    <property type="evidence" value="ECO:0007669"/>
    <property type="project" value="UniProtKB-KW"/>
</dbReference>
<comment type="cofactor">
    <cofactor evidence="1">
        <name>pyridoxal 5'-phosphate</name>
        <dbReference type="ChEBI" id="CHEBI:597326"/>
    </cofactor>
</comment>
<accession>A0ABS4XXX0</accession>
<dbReference type="InterPro" id="IPR015421">
    <property type="entry name" value="PyrdxlP-dep_Trfase_major"/>
</dbReference>
<dbReference type="InterPro" id="IPR050859">
    <property type="entry name" value="Class-I_PLP-dep_aminotransf"/>
</dbReference>
<dbReference type="InterPro" id="IPR015424">
    <property type="entry name" value="PyrdxlP-dep_Trfase"/>
</dbReference>
<sequence length="444" mass="48752">MTAAGTTDETAGAVLPLDELHGSLADPLMEVMNFLNEITLRYPDAISFGPGRPYEGLFEVERIGEYLQAWTRYLTEDLGQGPDQVRTTLFQYGRTNGQIHELIARTLHNDEGIEADPGSIVVTVGCQEGMLITLRALFAGPDDVLLVTDPNYVGIMGAARVLGVETAPVTEDEGGVDLDALRRVIHSLRAAGKRPRALYTVPDFSNPSGTSMPVERRHELLALADAEDLLILEDNPYGFFTRTDTVRPTLKALDTRRRVVHLGSFAKTCFPGARVGYVIADQTVVAPDGRHTLLADELSKIKSMVTVNTPTLSQALIGGMLVTHDCRLREANAPAIAFYRDNLDVLLESLEAHFPAALRERTGIHWNAPEGGFFLTLTLPFPADDALLELSAREYGVLWAPMRYFHTDDSGDNRLRLSCSYLSPEQIREGVARLAVLVEKGLAR</sequence>
<feature type="domain" description="Aminotransferase class I/classII large" evidence="5">
    <location>
        <begin position="83"/>
        <end position="434"/>
    </location>
</feature>
<dbReference type="Pfam" id="PF00155">
    <property type="entry name" value="Aminotran_1_2"/>
    <property type="match status" value="1"/>
</dbReference>
<dbReference type="PANTHER" id="PTHR42790">
    <property type="entry name" value="AMINOTRANSFERASE"/>
    <property type="match status" value="1"/>
</dbReference>
<keyword evidence="7" id="KW-1185">Reference proteome</keyword>
<keyword evidence="2 6" id="KW-0032">Aminotransferase</keyword>
<evidence type="ECO:0000256" key="1">
    <source>
        <dbReference type="ARBA" id="ARBA00001933"/>
    </source>
</evidence>
<dbReference type="InterPro" id="IPR004839">
    <property type="entry name" value="Aminotransferase_I/II_large"/>
</dbReference>
<organism evidence="6 7">
    <name type="scientific">Streptomyces syringium</name>
    <dbReference type="NCBI Taxonomy" id="76729"/>
    <lineage>
        <taxon>Bacteria</taxon>
        <taxon>Bacillati</taxon>
        <taxon>Actinomycetota</taxon>
        <taxon>Actinomycetes</taxon>
        <taxon>Kitasatosporales</taxon>
        <taxon>Streptomycetaceae</taxon>
        <taxon>Streptomyces</taxon>
    </lineage>
</organism>
<dbReference type="CDD" id="cd00609">
    <property type="entry name" value="AAT_like"/>
    <property type="match status" value="1"/>
</dbReference>
<gene>
    <name evidence="6" type="ORF">JO379_000827</name>
</gene>
<evidence type="ECO:0000256" key="3">
    <source>
        <dbReference type="ARBA" id="ARBA00022679"/>
    </source>
</evidence>
<dbReference type="InterPro" id="IPR015422">
    <property type="entry name" value="PyrdxlP-dep_Trfase_small"/>
</dbReference>
<dbReference type="EMBL" id="JAGIOH010000001">
    <property type="protein sequence ID" value="MBP2401358.1"/>
    <property type="molecule type" value="Genomic_DNA"/>
</dbReference>
<dbReference type="EC" id="2.6.1.103" evidence="6"/>
<evidence type="ECO:0000313" key="7">
    <source>
        <dbReference type="Proteomes" id="UP001519291"/>
    </source>
</evidence>
<evidence type="ECO:0000256" key="2">
    <source>
        <dbReference type="ARBA" id="ARBA00022576"/>
    </source>
</evidence>
<name>A0ABS4XXX0_9ACTN</name>
<keyword evidence="4" id="KW-0663">Pyridoxal phosphate</keyword>
<proteinExistence type="predicted"/>
<dbReference type="Gene3D" id="3.90.1150.10">
    <property type="entry name" value="Aspartate Aminotransferase, domain 1"/>
    <property type="match status" value="1"/>
</dbReference>
<dbReference type="Proteomes" id="UP001519291">
    <property type="component" value="Unassembled WGS sequence"/>
</dbReference>